<feature type="transmembrane region" description="Helical" evidence="6">
    <location>
        <begin position="83"/>
        <end position="101"/>
    </location>
</feature>
<sequence length="402" mass="45085">MLKKQFLSMKADDDARIDWGIIFCVLVLAVIGMVSIYVAVKHDTSTASITRVMLSQAIWYTLGAIIVIFLMQFDAEQLWKVAPVAYGIGIFLLIMVLIFYSRSYAALTGAKSWFALGPFTFQPSEIMKPAFILMMGRVITQHNSEYYEHTMRTDWLLLGKMIAWLIPVAVLLKLQNDFGTMLVFFAIFGGMVIVSGLTWRIIAPVIAVATVLGSTAIFLVVYNRAILEKIGFKAYQFSRIDSWLDPSASTNGTSYQLWQSMKAIGSGQLLGKGFNVSKVYVPVRESDMIFSVIGENFGFIGSCLLIFVYLLLIFQMIQVIFDTKNEFYAYISTGVIMMILFHVFENIGMSIGLLPLTGIPLPFVSQGGSALLGNMMGIGFIMSMRYHYKSYMFSNQDESDFK</sequence>
<dbReference type="EMBL" id="AYYP01000026">
    <property type="protein sequence ID" value="KRM64762.1"/>
    <property type="molecule type" value="Genomic_DNA"/>
</dbReference>
<proteinExistence type="predicted"/>
<name>A0A0R2ADF4_9LACO</name>
<feature type="transmembrane region" description="Helical" evidence="6">
    <location>
        <begin position="178"/>
        <end position="194"/>
    </location>
</feature>
<accession>A0A0R2ADF4</accession>
<dbReference type="GO" id="GO:0008360">
    <property type="term" value="P:regulation of cell shape"/>
    <property type="evidence" value="ECO:0007669"/>
    <property type="project" value="UniProtKB-KW"/>
</dbReference>
<dbReference type="GO" id="GO:0032153">
    <property type="term" value="C:cell division site"/>
    <property type="evidence" value="ECO:0007669"/>
    <property type="project" value="TreeGrafter"/>
</dbReference>
<dbReference type="RefSeq" id="WP_056976592.1">
    <property type="nucleotide sequence ID" value="NZ_AYYP01000026.1"/>
</dbReference>
<gene>
    <name evidence="7" type="ORF">FC14_GL001739</name>
</gene>
<evidence type="ECO:0000256" key="4">
    <source>
        <dbReference type="ARBA" id="ARBA00022989"/>
    </source>
</evidence>
<organism evidence="7 8">
    <name type="scientific">Ligilactobacillus agilis DSM 20509</name>
    <dbReference type="NCBI Taxonomy" id="1423718"/>
    <lineage>
        <taxon>Bacteria</taxon>
        <taxon>Bacillati</taxon>
        <taxon>Bacillota</taxon>
        <taxon>Bacilli</taxon>
        <taxon>Lactobacillales</taxon>
        <taxon>Lactobacillaceae</taxon>
        <taxon>Ligilactobacillus</taxon>
    </lineage>
</organism>
<feature type="transmembrane region" description="Helical" evidence="6">
    <location>
        <begin position="20"/>
        <end position="40"/>
    </location>
</feature>
<keyword evidence="8" id="KW-1185">Reference proteome</keyword>
<keyword evidence="2 6" id="KW-0812">Transmembrane</keyword>
<keyword evidence="4 6" id="KW-1133">Transmembrane helix</keyword>
<feature type="transmembrane region" description="Helical" evidence="6">
    <location>
        <begin position="52"/>
        <end position="71"/>
    </location>
</feature>
<feature type="transmembrane region" description="Helical" evidence="6">
    <location>
        <begin position="297"/>
        <end position="315"/>
    </location>
</feature>
<dbReference type="GO" id="GO:0051301">
    <property type="term" value="P:cell division"/>
    <property type="evidence" value="ECO:0007669"/>
    <property type="project" value="InterPro"/>
</dbReference>
<dbReference type="GO" id="GO:0005886">
    <property type="term" value="C:plasma membrane"/>
    <property type="evidence" value="ECO:0007669"/>
    <property type="project" value="TreeGrafter"/>
</dbReference>
<feature type="transmembrane region" description="Helical" evidence="6">
    <location>
        <begin position="327"/>
        <end position="344"/>
    </location>
</feature>
<dbReference type="PANTHER" id="PTHR30474:SF1">
    <property type="entry name" value="PEPTIDOGLYCAN GLYCOSYLTRANSFERASE MRDB"/>
    <property type="match status" value="1"/>
</dbReference>
<evidence type="ECO:0000256" key="6">
    <source>
        <dbReference type="SAM" id="Phobius"/>
    </source>
</evidence>
<dbReference type="Pfam" id="PF01098">
    <property type="entry name" value="FTSW_RODA_SPOVE"/>
    <property type="match status" value="1"/>
</dbReference>
<keyword evidence="3" id="KW-0133">Cell shape</keyword>
<evidence type="ECO:0000256" key="5">
    <source>
        <dbReference type="ARBA" id="ARBA00023136"/>
    </source>
</evidence>
<evidence type="ECO:0000256" key="2">
    <source>
        <dbReference type="ARBA" id="ARBA00022692"/>
    </source>
</evidence>
<reference evidence="7 8" key="1">
    <citation type="journal article" date="2015" name="Genome Announc.">
        <title>Expanding the biotechnology potential of lactobacilli through comparative genomics of 213 strains and associated genera.</title>
        <authorList>
            <person name="Sun Z."/>
            <person name="Harris H.M."/>
            <person name="McCann A."/>
            <person name="Guo C."/>
            <person name="Argimon S."/>
            <person name="Zhang W."/>
            <person name="Yang X."/>
            <person name="Jeffery I.B."/>
            <person name="Cooney J.C."/>
            <person name="Kagawa T.F."/>
            <person name="Liu W."/>
            <person name="Song Y."/>
            <person name="Salvetti E."/>
            <person name="Wrobel A."/>
            <person name="Rasinkangas P."/>
            <person name="Parkhill J."/>
            <person name="Rea M.C."/>
            <person name="O'Sullivan O."/>
            <person name="Ritari J."/>
            <person name="Douillard F.P."/>
            <person name="Paul Ross R."/>
            <person name="Yang R."/>
            <person name="Briner A.E."/>
            <person name="Felis G.E."/>
            <person name="de Vos W.M."/>
            <person name="Barrangou R."/>
            <person name="Klaenhammer T.R."/>
            <person name="Caufield P.W."/>
            <person name="Cui Y."/>
            <person name="Zhang H."/>
            <person name="O'Toole P.W."/>
        </authorList>
    </citation>
    <scope>NUCLEOTIDE SEQUENCE [LARGE SCALE GENOMIC DNA]</scope>
    <source>
        <strain evidence="7 8">DSM 20509</strain>
    </source>
</reference>
<dbReference type="PROSITE" id="PS00428">
    <property type="entry name" value="FTSW_RODA_SPOVE"/>
    <property type="match status" value="1"/>
</dbReference>
<evidence type="ECO:0000256" key="1">
    <source>
        <dbReference type="ARBA" id="ARBA00004141"/>
    </source>
</evidence>
<evidence type="ECO:0000313" key="7">
    <source>
        <dbReference type="EMBL" id="KRM64762.1"/>
    </source>
</evidence>
<dbReference type="Proteomes" id="UP000051008">
    <property type="component" value="Unassembled WGS sequence"/>
</dbReference>
<dbReference type="AlphaFoldDB" id="A0A0R2ADF4"/>
<dbReference type="GO" id="GO:0015648">
    <property type="term" value="F:lipid-linked peptidoglycan transporter activity"/>
    <property type="evidence" value="ECO:0007669"/>
    <property type="project" value="TreeGrafter"/>
</dbReference>
<protein>
    <submittedName>
        <fullName evidence="7">Rod shape determining protein</fullName>
    </submittedName>
</protein>
<comment type="subcellular location">
    <subcellularLocation>
        <location evidence="1">Membrane</location>
        <topology evidence="1">Multi-pass membrane protein</topology>
    </subcellularLocation>
</comment>
<keyword evidence="5 6" id="KW-0472">Membrane</keyword>
<evidence type="ECO:0000313" key="8">
    <source>
        <dbReference type="Proteomes" id="UP000051008"/>
    </source>
</evidence>
<dbReference type="OrthoDB" id="9768187at2"/>
<feature type="transmembrane region" description="Helical" evidence="6">
    <location>
        <begin position="155"/>
        <end position="172"/>
    </location>
</feature>
<dbReference type="InterPro" id="IPR018365">
    <property type="entry name" value="Cell_cycle_FtsW-rel_CS"/>
</dbReference>
<feature type="transmembrane region" description="Helical" evidence="6">
    <location>
        <begin position="364"/>
        <end position="382"/>
    </location>
</feature>
<comment type="caution">
    <text evidence="7">The sequence shown here is derived from an EMBL/GenBank/DDBJ whole genome shotgun (WGS) entry which is preliminary data.</text>
</comment>
<feature type="transmembrane region" description="Helical" evidence="6">
    <location>
        <begin position="201"/>
        <end position="222"/>
    </location>
</feature>
<dbReference type="PATRIC" id="fig|1423718.3.peg.1805"/>
<dbReference type="PANTHER" id="PTHR30474">
    <property type="entry name" value="CELL CYCLE PROTEIN"/>
    <property type="match status" value="1"/>
</dbReference>
<dbReference type="InterPro" id="IPR001182">
    <property type="entry name" value="FtsW/RodA"/>
</dbReference>
<evidence type="ECO:0000256" key="3">
    <source>
        <dbReference type="ARBA" id="ARBA00022960"/>
    </source>
</evidence>